<sequence length="849" mass="96054">QAEERHGNIEERLRQMEAQLEEKNQELQRARQREKMNEEHNKRLSETVDKLLSESNERLQLHLKERMAALEDKNSLLQEIENAKKQIEDLQHEKDQLVLNVDALRAENDQVRLRATSFHHRYQQYFCFFPIFFKVMMLNTILPDFRFPVPSSSVGDSHTDSYGTSSVLRRPQKGRLAALRDEPSKVQTLNEQDWERAQQASVLANVAQAFESDVDVSDVEDDRETIFSSVDLLSPSGQTDAQTLAIMLQEQLDAINKEIRLIQEEKENTEQRAEEIESRVGSGSLDAHGRFRSMGSIPPSYAGGALAGSSPPGSGRSTPRHILHNPAREADRLGIMTLPSDLRKHRRKSPASREEVRDDKTTIKCETSPPSSPRSLRLDRVQKGALHTDFSLSVEVFLKNGQTSNPSSSNSSQDSLHKAPKKKGIKSSIGRLFGKKEKGRPGQTSKEALGQADGSSQDALGLSKLGGQAEKNRKMQKKHELLEEARRQGLPFAQWDGPTVVVWLELWVGMPAWYVAACRANVKSGAIMSALSDTEIQREIGISNPLHRLKLRLAIQEIMSLTSPSAPPTSRTTTGNVWVTHEEMENLTATQQTEDEEGSWAQTLAYGDMNHEWIGNEWLPSLGLPQYRSYFMECLVDARMLDHLTKKDLRGQLKMVDSFHRNSFQCGIMCLRRLNYDRKELERKREESQNEIKDVLVWSNERMIHWVMSIGLKEYANNLIESGVHGALVALDESFDYNALALLLQIPTQNTQARAVLEREFNNLLAMGTDRRLDEDDDKSFRRAPSWRKKFRPKDIRGLAAGSAETLPANFRVTTSMSSPSMQPKKMQIDGSVSGTQRLDSATVRTYSC</sequence>
<dbReference type="InterPro" id="IPR013761">
    <property type="entry name" value="SAM/pointed_sf"/>
</dbReference>
<feature type="region of interest" description="Disordered" evidence="8">
    <location>
        <begin position="23"/>
        <end position="44"/>
    </location>
</feature>
<reference evidence="10 11" key="1">
    <citation type="submission" date="2019-09" db="EMBL/GenBank/DDBJ databases">
        <title>Bird 10,000 Genomes (B10K) Project - Family phase.</title>
        <authorList>
            <person name="Zhang G."/>
        </authorList>
    </citation>
    <scope>NUCLEOTIDE SEQUENCE [LARGE SCALE GENOMIC DNA]</scope>
    <source>
        <strain evidence="10">B10K-DU-029-75</strain>
    </source>
</reference>
<comment type="similarity">
    <text evidence="2">Belongs to the liprin family. Liprin-alpha subfamily.</text>
</comment>
<keyword evidence="11" id="KW-1185">Reference proteome</keyword>
<dbReference type="Gene3D" id="1.10.150.50">
    <property type="entry name" value="Transcription Factor, Ets-1"/>
    <property type="match status" value="3"/>
</dbReference>
<evidence type="ECO:0000256" key="8">
    <source>
        <dbReference type="SAM" id="MobiDB-lite"/>
    </source>
</evidence>
<dbReference type="CDD" id="cd09565">
    <property type="entry name" value="SAM_liprin-alpha1_2_3_4_repeat2"/>
    <property type="match status" value="1"/>
</dbReference>
<comment type="subcellular location">
    <subcellularLocation>
        <location evidence="1">Cytoplasm</location>
    </subcellularLocation>
</comment>
<feature type="coiled-coil region" evidence="7">
    <location>
        <begin position="66"/>
        <end position="114"/>
    </location>
</feature>
<dbReference type="PROSITE" id="PS50105">
    <property type="entry name" value="SAM_DOMAIN"/>
    <property type="match status" value="3"/>
</dbReference>
<name>A0A7K6UZK2_9PASS</name>
<evidence type="ECO:0000256" key="7">
    <source>
        <dbReference type="SAM" id="Coils"/>
    </source>
</evidence>
<dbReference type="EMBL" id="VZRX01005586">
    <property type="protein sequence ID" value="NWX28253.1"/>
    <property type="molecule type" value="Genomic_DNA"/>
</dbReference>
<feature type="compositionally biased region" description="Basic and acidic residues" evidence="8">
    <location>
        <begin position="266"/>
        <end position="278"/>
    </location>
</feature>
<dbReference type="AlphaFoldDB" id="A0A7K6UZK2"/>
<dbReference type="OrthoDB" id="2132119at2759"/>
<evidence type="ECO:0000256" key="2">
    <source>
        <dbReference type="ARBA" id="ARBA00007026"/>
    </source>
</evidence>
<dbReference type="PANTHER" id="PTHR12587">
    <property type="entry name" value="LAR INTERACTING PROTEIN LIP -RELATED PROTEIN"/>
    <property type="match status" value="1"/>
</dbReference>
<dbReference type="GO" id="GO:0048786">
    <property type="term" value="C:presynaptic active zone"/>
    <property type="evidence" value="ECO:0007669"/>
    <property type="project" value="TreeGrafter"/>
</dbReference>
<protein>
    <submittedName>
        <fullName evidence="10">LIPA1 protein</fullName>
    </submittedName>
</protein>
<feature type="non-terminal residue" evidence="10">
    <location>
        <position position="1"/>
    </location>
</feature>
<dbReference type="InterPro" id="IPR057892">
    <property type="entry name" value="LIP-1_CC2"/>
</dbReference>
<dbReference type="InterPro" id="IPR037620">
    <property type="entry name" value="LIP-1_SAM_1"/>
</dbReference>
<comment type="caution">
    <text evidence="10">The sequence shown here is derived from an EMBL/GenBank/DDBJ whole genome shotgun (WGS) entry which is preliminary data.</text>
</comment>
<feature type="domain" description="SAM" evidence="9">
    <location>
        <begin position="617"/>
        <end position="674"/>
    </location>
</feature>
<evidence type="ECO:0000256" key="5">
    <source>
        <dbReference type="ARBA" id="ARBA00022737"/>
    </source>
</evidence>
<keyword evidence="4" id="KW-0597">Phosphoprotein</keyword>
<proteinExistence type="inferred from homology"/>
<feature type="domain" description="SAM" evidence="9">
    <location>
        <begin position="495"/>
        <end position="561"/>
    </location>
</feature>
<feature type="region of interest" description="Disordered" evidence="8">
    <location>
        <begin position="401"/>
        <end position="478"/>
    </location>
</feature>
<dbReference type="CDD" id="cd09562">
    <property type="entry name" value="SAM_liprin-alpha1_2_3_4_repeat1"/>
    <property type="match status" value="1"/>
</dbReference>
<gene>
    <name evidence="10" type="primary">Ppfia1</name>
    <name evidence="10" type="ORF">NOTCIN_R09147</name>
</gene>
<feature type="region of interest" description="Disordered" evidence="8">
    <location>
        <begin position="266"/>
        <end position="377"/>
    </location>
</feature>
<feature type="compositionally biased region" description="Low complexity" evidence="8">
    <location>
        <begin position="298"/>
        <end position="317"/>
    </location>
</feature>
<organism evidence="10 11">
    <name type="scientific">Notiomystis cincta</name>
    <dbReference type="NCBI Taxonomy" id="366454"/>
    <lineage>
        <taxon>Eukaryota</taxon>
        <taxon>Metazoa</taxon>
        <taxon>Chordata</taxon>
        <taxon>Craniata</taxon>
        <taxon>Vertebrata</taxon>
        <taxon>Euteleostomi</taxon>
        <taxon>Archelosauria</taxon>
        <taxon>Archosauria</taxon>
        <taxon>Dinosauria</taxon>
        <taxon>Saurischia</taxon>
        <taxon>Theropoda</taxon>
        <taxon>Coelurosauria</taxon>
        <taxon>Aves</taxon>
        <taxon>Neognathae</taxon>
        <taxon>Neoaves</taxon>
        <taxon>Telluraves</taxon>
        <taxon>Australaves</taxon>
        <taxon>Passeriformes</taxon>
        <taxon>Notiomystidae</taxon>
        <taxon>Notiomystis</taxon>
    </lineage>
</organism>
<evidence type="ECO:0000256" key="3">
    <source>
        <dbReference type="ARBA" id="ARBA00022490"/>
    </source>
</evidence>
<dbReference type="PANTHER" id="PTHR12587:SF15">
    <property type="entry name" value="LIPRIN-ALPHA-1"/>
    <property type="match status" value="1"/>
</dbReference>
<dbReference type="SUPFAM" id="SSF47769">
    <property type="entry name" value="SAM/Pointed domain"/>
    <property type="match status" value="3"/>
</dbReference>
<dbReference type="Pfam" id="PF25526">
    <property type="entry name" value="LIP-1"/>
    <property type="match status" value="1"/>
</dbReference>
<evidence type="ECO:0000256" key="4">
    <source>
        <dbReference type="ARBA" id="ARBA00022553"/>
    </source>
</evidence>
<dbReference type="Pfam" id="PF07647">
    <property type="entry name" value="SAM_2"/>
    <property type="match status" value="1"/>
</dbReference>
<dbReference type="SMART" id="SM00454">
    <property type="entry name" value="SAM"/>
    <property type="match status" value="3"/>
</dbReference>
<keyword evidence="6 7" id="KW-0175">Coiled coil</keyword>
<evidence type="ECO:0000256" key="1">
    <source>
        <dbReference type="ARBA" id="ARBA00004496"/>
    </source>
</evidence>
<dbReference type="CDD" id="cd09568">
    <property type="entry name" value="SAM_liprin-alpha1_2_3_4_repeat3"/>
    <property type="match status" value="1"/>
</dbReference>
<dbReference type="InterPro" id="IPR029515">
    <property type="entry name" value="Liprin"/>
</dbReference>
<evidence type="ECO:0000259" key="9">
    <source>
        <dbReference type="PROSITE" id="PS50105"/>
    </source>
</evidence>
<dbReference type="GO" id="GO:0050808">
    <property type="term" value="P:synapse organization"/>
    <property type="evidence" value="ECO:0007669"/>
    <property type="project" value="TreeGrafter"/>
</dbReference>
<keyword evidence="5" id="KW-0677">Repeat</keyword>
<dbReference type="InterPro" id="IPR037622">
    <property type="entry name" value="LIP-1_SAM_3"/>
</dbReference>
<dbReference type="GO" id="GO:0005737">
    <property type="term" value="C:cytoplasm"/>
    <property type="evidence" value="ECO:0007669"/>
    <property type="project" value="UniProtKB-SubCell"/>
</dbReference>
<evidence type="ECO:0000313" key="10">
    <source>
        <dbReference type="EMBL" id="NWX28253.1"/>
    </source>
</evidence>
<evidence type="ECO:0000256" key="6">
    <source>
        <dbReference type="ARBA" id="ARBA00023054"/>
    </source>
</evidence>
<dbReference type="Pfam" id="PF00536">
    <property type="entry name" value="SAM_1"/>
    <property type="match status" value="2"/>
</dbReference>
<dbReference type="InterPro" id="IPR001660">
    <property type="entry name" value="SAM"/>
</dbReference>
<dbReference type="FunFam" id="1.10.150.50:FF:000002">
    <property type="entry name" value="PTPRF interacting protein alpha 1"/>
    <property type="match status" value="1"/>
</dbReference>
<dbReference type="FunFam" id="1.10.150.50:FF:000003">
    <property type="entry name" value="liprin-alpha-2 isoform X1"/>
    <property type="match status" value="1"/>
</dbReference>
<feature type="domain" description="SAM" evidence="9">
    <location>
        <begin position="698"/>
        <end position="767"/>
    </location>
</feature>
<dbReference type="InterPro" id="IPR037621">
    <property type="entry name" value="LIP-1_SAM_2"/>
</dbReference>
<keyword evidence="3" id="KW-0963">Cytoplasm</keyword>
<accession>A0A7K6UZK2</accession>
<dbReference type="FunFam" id="1.10.150.50:FF:000004">
    <property type="entry name" value="PTPRF interacting protein alpha 1"/>
    <property type="match status" value="1"/>
</dbReference>
<feature type="compositionally biased region" description="Basic and acidic residues" evidence="8">
    <location>
        <begin position="351"/>
        <end position="363"/>
    </location>
</feature>
<evidence type="ECO:0000313" key="11">
    <source>
        <dbReference type="Proteomes" id="UP000579558"/>
    </source>
</evidence>
<dbReference type="Proteomes" id="UP000579558">
    <property type="component" value="Unassembled WGS sequence"/>
</dbReference>
<feature type="non-terminal residue" evidence="10">
    <location>
        <position position="849"/>
    </location>
</feature>